<organism evidence="1 2">
    <name type="scientific">Cyprinus carpio</name>
    <name type="common">Common carp</name>
    <dbReference type="NCBI Taxonomy" id="7962"/>
    <lineage>
        <taxon>Eukaryota</taxon>
        <taxon>Metazoa</taxon>
        <taxon>Chordata</taxon>
        <taxon>Craniata</taxon>
        <taxon>Vertebrata</taxon>
        <taxon>Euteleostomi</taxon>
        <taxon>Actinopterygii</taxon>
        <taxon>Neopterygii</taxon>
        <taxon>Teleostei</taxon>
        <taxon>Ostariophysi</taxon>
        <taxon>Cypriniformes</taxon>
        <taxon>Cyprinidae</taxon>
        <taxon>Cyprininae</taxon>
        <taxon>Cyprinus</taxon>
    </lineage>
</organism>
<dbReference type="AlphaFoldDB" id="A0A8C2K6R9"/>
<accession>A0A8C2K6R9</accession>
<evidence type="ECO:0000313" key="2">
    <source>
        <dbReference type="Proteomes" id="UP000694701"/>
    </source>
</evidence>
<evidence type="ECO:0000313" key="1">
    <source>
        <dbReference type="Ensembl" id="ENSCCRP00020105870.1"/>
    </source>
</evidence>
<dbReference type="Ensembl" id="ENSCCRT00020115659.1">
    <property type="protein sequence ID" value="ENSCCRP00020105870.1"/>
    <property type="gene ID" value="ENSCCRG00020048332.1"/>
</dbReference>
<dbReference type="GO" id="GO:0003676">
    <property type="term" value="F:nucleic acid binding"/>
    <property type="evidence" value="ECO:0007669"/>
    <property type="project" value="InterPro"/>
</dbReference>
<dbReference type="Gene3D" id="3.30.420.10">
    <property type="entry name" value="Ribonuclease H-like superfamily/Ribonuclease H"/>
    <property type="match status" value="1"/>
</dbReference>
<proteinExistence type="predicted"/>
<dbReference type="InterPro" id="IPR036397">
    <property type="entry name" value="RNaseH_sf"/>
</dbReference>
<reference evidence="1" key="1">
    <citation type="submission" date="2025-08" db="UniProtKB">
        <authorList>
            <consortium name="Ensembl"/>
        </authorList>
    </citation>
    <scope>IDENTIFICATION</scope>
</reference>
<sequence length="72" mass="7725">MDPSSLIPTVQAGAGGVMVWWVISCHTLGLLVPVEHCLNPTAYLSIVADNVCPFTTTRHVTKLKSSQTGFLN</sequence>
<name>A0A8C2K6R9_CYPCA</name>
<dbReference type="Proteomes" id="UP000694701">
    <property type="component" value="Unplaced"/>
</dbReference>
<protein>
    <submittedName>
        <fullName evidence="1">Uncharacterized protein</fullName>
    </submittedName>
</protein>